<name>A0ABN1QXZ4_9ACTN</name>
<proteinExistence type="predicted"/>
<dbReference type="SMART" id="SM00345">
    <property type="entry name" value="HTH_GNTR"/>
    <property type="match status" value="1"/>
</dbReference>
<feature type="domain" description="HTH gntR-type" evidence="5">
    <location>
        <begin position="9"/>
        <end position="77"/>
    </location>
</feature>
<dbReference type="Proteomes" id="UP001500542">
    <property type="component" value="Unassembled WGS sequence"/>
</dbReference>
<evidence type="ECO:0000256" key="2">
    <source>
        <dbReference type="ARBA" id="ARBA00023125"/>
    </source>
</evidence>
<dbReference type="InterPro" id="IPR000524">
    <property type="entry name" value="Tscrpt_reg_HTH_GntR"/>
</dbReference>
<dbReference type="InterPro" id="IPR036390">
    <property type="entry name" value="WH_DNA-bd_sf"/>
</dbReference>
<dbReference type="RefSeq" id="WP_343973814.1">
    <property type="nucleotide sequence ID" value="NZ_BAAAHK010000011.1"/>
</dbReference>
<dbReference type="PROSITE" id="PS50949">
    <property type="entry name" value="HTH_GNTR"/>
    <property type="match status" value="1"/>
</dbReference>
<evidence type="ECO:0000259" key="5">
    <source>
        <dbReference type="PROSITE" id="PS50949"/>
    </source>
</evidence>
<dbReference type="SUPFAM" id="SSF46785">
    <property type="entry name" value="Winged helix' DNA-binding domain"/>
    <property type="match status" value="1"/>
</dbReference>
<protein>
    <recommendedName>
        <fullName evidence="5">HTH gntR-type domain-containing protein</fullName>
    </recommendedName>
</protein>
<feature type="coiled-coil region" evidence="4">
    <location>
        <begin position="77"/>
        <end position="104"/>
    </location>
</feature>
<dbReference type="CDD" id="cd07377">
    <property type="entry name" value="WHTH_GntR"/>
    <property type="match status" value="1"/>
</dbReference>
<evidence type="ECO:0000256" key="3">
    <source>
        <dbReference type="ARBA" id="ARBA00023163"/>
    </source>
</evidence>
<gene>
    <name evidence="6" type="ORF">GCM10009554_46620</name>
</gene>
<comment type="caution">
    <text evidence="6">The sequence shown here is derived from an EMBL/GenBank/DDBJ whole genome shotgun (WGS) entry which is preliminary data.</text>
</comment>
<keyword evidence="2" id="KW-0238">DNA-binding</keyword>
<evidence type="ECO:0000313" key="7">
    <source>
        <dbReference type="Proteomes" id="UP001500542"/>
    </source>
</evidence>
<dbReference type="InterPro" id="IPR050679">
    <property type="entry name" value="Bact_HTH_transcr_reg"/>
</dbReference>
<keyword evidence="4" id="KW-0175">Coiled coil</keyword>
<dbReference type="PANTHER" id="PTHR44846">
    <property type="entry name" value="MANNOSYL-D-GLYCERATE TRANSPORT/METABOLISM SYSTEM REPRESSOR MNGR-RELATED"/>
    <property type="match status" value="1"/>
</dbReference>
<dbReference type="PRINTS" id="PR00035">
    <property type="entry name" value="HTHGNTR"/>
</dbReference>
<organism evidence="6 7">
    <name type="scientific">Kribbella koreensis</name>
    <dbReference type="NCBI Taxonomy" id="57909"/>
    <lineage>
        <taxon>Bacteria</taxon>
        <taxon>Bacillati</taxon>
        <taxon>Actinomycetota</taxon>
        <taxon>Actinomycetes</taxon>
        <taxon>Propionibacteriales</taxon>
        <taxon>Kribbellaceae</taxon>
        <taxon>Kribbella</taxon>
    </lineage>
</organism>
<evidence type="ECO:0000256" key="1">
    <source>
        <dbReference type="ARBA" id="ARBA00023015"/>
    </source>
</evidence>
<evidence type="ECO:0000256" key="4">
    <source>
        <dbReference type="SAM" id="Coils"/>
    </source>
</evidence>
<sequence length="115" mass="12246">MKLDETASVPAYEKVANAIRAAIADGELAPGEQLPSGPKLAEQFGVALMTVRRAIETLRAEGRLRSSHGVGVFVAAGDAKESELDTLRAAVEQLTKRVDHLEQETGVARPNAQPE</sequence>
<dbReference type="Gene3D" id="1.10.10.10">
    <property type="entry name" value="Winged helix-like DNA-binding domain superfamily/Winged helix DNA-binding domain"/>
    <property type="match status" value="1"/>
</dbReference>
<keyword evidence="7" id="KW-1185">Reference proteome</keyword>
<dbReference type="EMBL" id="BAAAHK010000011">
    <property type="protein sequence ID" value="GAA0948725.1"/>
    <property type="molecule type" value="Genomic_DNA"/>
</dbReference>
<keyword evidence="1" id="KW-0805">Transcription regulation</keyword>
<keyword evidence="3" id="KW-0804">Transcription</keyword>
<dbReference type="PANTHER" id="PTHR44846:SF1">
    <property type="entry name" value="MANNOSYL-D-GLYCERATE TRANSPORT_METABOLISM SYSTEM REPRESSOR MNGR-RELATED"/>
    <property type="match status" value="1"/>
</dbReference>
<accession>A0ABN1QXZ4</accession>
<dbReference type="Pfam" id="PF00392">
    <property type="entry name" value="GntR"/>
    <property type="match status" value="1"/>
</dbReference>
<reference evidence="6 7" key="1">
    <citation type="journal article" date="2019" name="Int. J. Syst. Evol. Microbiol.">
        <title>The Global Catalogue of Microorganisms (GCM) 10K type strain sequencing project: providing services to taxonomists for standard genome sequencing and annotation.</title>
        <authorList>
            <consortium name="The Broad Institute Genomics Platform"/>
            <consortium name="The Broad Institute Genome Sequencing Center for Infectious Disease"/>
            <person name="Wu L."/>
            <person name="Ma J."/>
        </authorList>
    </citation>
    <scope>NUCLEOTIDE SEQUENCE [LARGE SCALE GENOMIC DNA]</scope>
    <source>
        <strain evidence="6 7">JCM 10977</strain>
    </source>
</reference>
<evidence type="ECO:0000313" key="6">
    <source>
        <dbReference type="EMBL" id="GAA0948725.1"/>
    </source>
</evidence>
<dbReference type="InterPro" id="IPR036388">
    <property type="entry name" value="WH-like_DNA-bd_sf"/>
</dbReference>